<protein>
    <recommendedName>
        <fullName evidence="1">non-specific serine/threonine protein kinase</fullName>
        <ecNumber evidence="1">2.7.11.1</ecNumber>
    </recommendedName>
</protein>
<reference evidence="11" key="1">
    <citation type="journal article" date="2023" name="Mol. Phylogenet. Evol.">
        <title>Genome-scale phylogeny and comparative genomics of the fungal order Sordariales.</title>
        <authorList>
            <person name="Hensen N."/>
            <person name="Bonometti L."/>
            <person name="Westerberg I."/>
            <person name="Brannstrom I.O."/>
            <person name="Guillou S."/>
            <person name="Cros-Aarteil S."/>
            <person name="Calhoun S."/>
            <person name="Haridas S."/>
            <person name="Kuo A."/>
            <person name="Mondo S."/>
            <person name="Pangilinan J."/>
            <person name="Riley R."/>
            <person name="LaButti K."/>
            <person name="Andreopoulos B."/>
            <person name="Lipzen A."/>
            <person name="Chen C."/>
            <person name="Yan M."/>
            <person name="Daum C."/>
            <person name="Ng V."/>
            <person name="Clum A."/>
            <person name="Steindorff A."/>
            <person name="Ohm R.A."/>
            <person name="Martin F."/>
            <person name="Silar P."/>
            <person name="Natvig D.O."/>
            <person name="Lalanne C."/>
            <person name="Gautier V."/>
            <person name="Ament-Velasquez S.L."/>
            <person name="Kruys A."/>
            <person name="Hutchinson M.I."/>
            <person name="Powell A.J."/>
            <person name="Barry K."/>
            <person name="Miller A.N."/>
            <person name="Grigoriev I.V."/>
            <person name="Debuchy R."/>
            <person name="Gladieux P."/>
            <person name="Hiltunen Thoren M."/>
            <person name="Johannesson H."/>
        </authorList>
    </citation>
    <scope>NUCLEOTIDE SEQUENCE</scope>
    <source>
        <strain evidence="11">SMH4131-1</strain>
    </source>
</reference>
<comment type="catalytic activity">
    <reaction evidence="8">
        <text>L-seryl-[protein] + ATP = O-phospho-L-seryl-[protein] + ADP + H(+)</text>
        <dbReference type="Rhea" id="RHEA:17989"/>
        <dbReference type="Rhea" id="RHEA-COMP:9863"/>
        <dbReference type="Rhea" id="RHEA-COMP:11604"/>
        <dbReference type="ChEBI" id="CHEBI:15378"/>
        <dbReference type="ChEBI" id="CHEBI:29999"/>
        <dbReference type="ChEBI" id="CHEBI:30616"/>
        <dbReference type="ChEBI" id="CHEBI:83421"/>
        <dbReference type="ChEBI" id="CHEBI:456216"/>
        <dbReference type="EC" id="2.7.11.1"/>
    </reaction>
</comment>
<dbReference type="PROSITE" id="PS50011">
    <property type="entry name" value="PROTEIN_KINASE_DOM"/>
    <property type="match status" value="1"/>
</dbReference>
<evidence type="ECO:0000256" key="3">
    <source>
        <dbReference type="ARBA" id="ARBA00022679"/>
    </source>
</evidence>
<dbReference type="AlphaFoldDB" id="A0AAE0M533"/>
<evidence type="ECO:0000256" key="7">
    <source>
        <dbReference type="ARBA" id="ARBA00047899"/>
    </source>
</evidence>
<dbReference type="SMART" id="SM00220">
    <property type="entry name" value="S_TKc"/>
    <property type="match status" value="1"/>
</dbReference>
<dbReference type="PANTHER" id="PTHR24361:SF433">
    <property type="entry name" value="PROTEIN KINASE DOMAIN-CONTAINING PROTEIN"/>
    <property type="match status" value="1"/>
</dbReference>
<evidence type="ECO:0000259" key="10">
    <source>
        <dbReference type="PROSITE" id="PS50011"/>
    </source>
</evidence>
<dbReference type="CDD" id="cd00180">
    <property type="entry name" value="PKc"/>
    <property type="match status" value="1"/>
</dbReference>
<feature type="region of interest" description="Disordered" evidence="9">
    <location>
        <begin position="1"/>
        <end position="62"/>
    </location>
</feature>
<evidence type="ECO:0000256" key="2">
    <source>
        <dbReference type="ARBA" id="ARBA00022527"/>
    </source>
</evidence>
<organism evidence="11 12">
    <name type="scientific">Cercophora scortea</name>
    <dbReference type="NCBI Taxonomy" id="314031"/>
    <lineage>
        <taxon>Eukaryota</taxon>
        <taxon>Fungi</taxon>
        <taxon>Dikarya</taxon>
        <taxon>Ascomycota</taxon>
        <taxon>Pezizomycotina</taxon>
        <taxon>Sordariomycetes</taxon>
        <taxon>Sordariomycetidae</taxon>
        <taxon>Sordariales</taxon>
        <taxon>Lasiosphaeriaceae</taxon>
        <taxon>Cercophora</taxon>
    </lineage>
</organism>
<dbReference type="Proteomes" id="UP001286456">
    <property type="component" value="Unassembled WGS sequence"/>
</dbReference>
<dbReference type="InterPro" id="IPR011009">
    <property type="entry name" value="Kinase-like_dom_sf"/>
</dbReference>
<dbReference type="Gene3D" id="3.30.200.20">
    <property type="entry name" value="Phosphorylase Kinase, domain 1"/>
    <property type="match status" value="1"/>
</dbReference>
<keyword evidence="12" id="KW-1185">Reference proteome</keyword>
<feature type="compositionally biased region" description="Polar residues" evidence="9">
    <location>
        <begin position="1"/>
        <end position="13"/>
    </location>
</feature>
<dbReference type="GO" id="GO:0004674">
    <property type="term" value="F:protein serine/threonine kinase activity"/>
    <property type="evidence" value="ECO:0007669"/>
    <property type="project" value="UniProtKB-KW"/>
</dbReference>
<reference evidence="11" key="2">
    <citation type="submission" date="2023-06" db="EMBL/GenBank/DDBJ databases">
        <authorList>
            <consortium name="Lawrence Berkeley National Laboratory"/>
            <person name="Haridas S."/>
            <person name="Hensen N."/>
            <person name="Bonometti L."/>
            <person name="Westerberg I."/>
            <person name="Brannstrom I.O."/>
            <person name="Guillou S."/>
            <person name="Cros-Aarteil S."/>
            <person name="Calhoun S."/>
            <person name="Kuo A."/>
            <person name="Mondo S."/>
            <person name="Pangilinan J."/>
            <person name="Riley R."/>
            <person name="Labutti K."/>
            <person name="Andreopoulos B."/>
            <person name="Lipzen A."/>
            <person name="Chen C."/>
            <person name="Yanf M."/>
            <person name="Daum C."/>
            <person name="Ng V."/>
            <person name="Clum A."/>
            <person name="Steindorff A."/>
            <person name="Ohm R."/>
            <person name="Martin F."/>
            <person name="Silar P."/>
            <person name="Natvig D."/>
            <person name="Lalanne C."/>
            <person name="Gautier V."/>
            <person name="Ament-Velasquez S.L."/>
            <person name="Kruys A."/>
            <person name="Hutchinson M.I."/>
            <person name="Powell A.J."/>
            <person name="Barry K."/>
            <person name="Miller A.N."/>
            <person name="Grigoriev I.V."/>
            <person name="Debuchy R."/>
            <person name="Gladieux P."/>
            <person name="Thoren M.H."/>
            <person name="Johannesson H."/>
        </authorList>
    </citation>
    <scope>NUCLEOTIDE SEQUENCE</scope>
    <source>
        <strain evidence="11">SMH4131-1</strain>
    </source>
</reference>
<keyword evidence="2" id="KW-0723">Serine/threonine-protein kinase</keyword>
<evidence type="ECO:0000256" key="9">
    <source>
        <dbReference type="SAM" id="MobiDB-lite"/>
    </source>
</evidence>
<keyword evidence="5 11" id="KW-0418">Kinase</keyword>
<evidence type="ECO:0000256" key="6">
    <source>
        <dbReference type="ARBA" id="ARBA00022840"/>
    </source>
</evidence>
<evidence type="ECO:0000256" key="4">
    <source>
        <dbReference type="ARBA" id="ARBA00022741"/>
    </source>
</evidence>
<feature type="domain" description="Protein kinase" evidence="10">
    <location>
        <begin position="392"/>
        <end position="660"/>
    </location>
</feature>
<dbReference type="SUPFAM" id="SSF56112">
    <property type="entry name" value="Protein kinase-like (PK-like)"/>
    <property type="match status" value="1"/>
</dbReference>
<evidence type="ECO:0000256" key="8">
    <source>
        <dbReference type="ARBA" id="ARBA00048679"/>
    </source>
</evidence>
<keyword evidence="6" id="KW-0067">ATP-binding</keyword>
<evidence type="ECO:0000256" key="5">
    <source>
        <dbReference type="ARBA" id="ARBA00022777"/>
    </source>
</evidence>
<evidence type="ECO:0000313" key="12">
    <source>
        <dbReference type="Proteomes" id="UP001286456"/>
    </source>
</evidence>
<dbReference type="GO" id="GO:0005524">
    <property type="term" value="F:ATP binding"/>
    <property type="evidence" value="ECO:0007669"/>
    <property type="project" value="UniProtKB-KW"/>
</dbReference>
<gene>
    <name evidence="11" type="ORF">B0T19DRAFT_375085</name>
</gene>
<keyword evidence="4" id="KW-0547">Nucleotide-binding</keyword>
<proteinExistence type="predicted"/>
<dbReference type="InterPro" id="IPR000719">
    <property type="entry name" value="Prot_kinase_dom"/>
</dbReference>
<dbReference type="PANTHER" id="PTHR24361">
    <property type="entry name" value="MITOGEN-ACTIVATED KINASE KINASE KINASE"/>
    <property type="match status" value="1"/>
</dbReference>
<dbReference type="InterPro" id="IPR053235">
    <property type="entry name" value="Ser_Thr_kinase"/>
</dbReference>
<feature type="compositionally biased region" description="Basic and acidic residues" evidence="9">
    <location>
        <begin position="16"/>
        <end position="26"/>
    </location>
</feature>
<dbReference type="EMBL" id="JAUEPO010000006">
    <property type="protein sequence ID" value="KAK3319577.1"/>
    <property type="molecule type" value="Genomic_DNA"/>
</dbReference>
<name>A0AAE0M533_9PEZI</name>
<dbReference type="PROSITE" id="PS00108">
    <property type="entry name" value="PROTEIN_KINASE_ST"/>
    <property type="match status" value="1"/>
</dbReference>
<dbReference type="EC" id="2.7.11.1" evidence="1"/>
<comment type="catalytic activity">
    <reaction evidence="7">
        <text>L-threonyl-[protein] + ATP = O-phospho-L-threonyl-[protein] + ADP + H(+)</text>
        <dbReference type="Rhea" id="RHEA:46608"/>
        <dbReference type="Rhea" id="RHEA-COMP:11060"/>
        <dbReference type="Rhea" id="RHEA-COMP:11605"/>
        <dbReference type="ChEBI" id="CHEBI:15378"/>
        <dbReference type="ChEBI" id="CHEBI:30013"/>
        <dbReference type="ChEBI" id="CHEBI:30616"/>
        <dbReference type="ChEBI" id="CHEBI:61977"/>
        <dbReference type="ChEBI" id="CHEBI:456216"/>
        <dbReference type="EC" id="2.7.11.1"/>
    </reaction>
</comment>
<evidence type="ECO:0000256" key="1">
    <source>
        <dbReference type="ARBA" id="ARBA00012513"/>
    </source>
</evidence>
<dbReference type="GO" id="GO:0005737">
    <property type="term" value="C:cytoplasm"/>
    <property type="evidence" value="ECO:0007669"/>
    <property type="project" value="TreeGrafter"/>
</dbReference>
<accession>A0AAE0M533</accession>
<dbReference type="Pfam" id="PF00069">
    <property type="entry name" value="Pkinase"/>
    <property type="match status" value="1"/>
</dbReference>
<keyword evidence="3" id="KW-0808">Transferase</keyword>
<evidence type="ECO:0000313" key="11">
    <source>
        <dbReference type="EMBL" id="KAK3319577.1"/>
    </source>
</evidence>
<dbReference type="Gene3D" id="1.10.510.10">
    <property type="entry name" value="Transferase(Phosphotransferase) domain 1"/>
    <property type="match status" value="1"/>
</dbReference>
<comment type="caution">
    <text evidence="11">The sequence shown here is derived from an EMBL/GenBank/DDBJ whole genome shotgun (WGS) entry which is preliminary data.</text>
</comment>
<dbReference type="InterPro" id="IPR008271">
    <property type="entry name" value="Ser/Thr_kinase_AS"/>
</dbReference>
<sequence length="660" mass="72327">MASSGASSTQPFTDSAEVRRRVRGADSEAASTQPFTDSAEVRRRAGVVAPEHQNQPAADRDTKVNVSNQNILPVQTQAQAPPPLNLPIEELTKAFANASLATLPDARLVFACPYSPDSLDSVIIPLPVGVGGWDTVGVVQRTRDVDFAISLPFWIRSTVQPFPLVREQLRCRIYYNPVSDDCLLINDSDGHIDLARLVPPGGSKQRLARSQDHVVSPGVWRISIYEGEPRQQYLADLCVLRRQFSVDIAGPGAQAWPISSVKRPASGDDEAAAKRQRLEDDVSEILLAPTANRHRQSTTPGTGTVNKFSVVGADVLNQLGVADVPTGPGSPVTTLAQQTSWPGVMPLLRLGDGEVAIVRTTRPKNPDRNNILQLEAPDLQTTHANSPATYELRRVGGIANTASSSVFLTQHSELSNQIVTKVIKYESMTSQNLVSYAMKWQMEKDMLEKLRHRNIVSLKGFDGRLFAVYIERLPPSLHRGLNSPFQPSDASAVLHDVLSAFVYLESQKIAHNDIKPANITYSPQRGAVLTDFEMATVTTENNKEPGGTPWYVPPEFAQKRFEPNRGAPGDMWALGVTMLYVLGKITLPEKTVKPWRISHAQDKKGQPHQQMMGWVRLVLRAGRGLGSTDQVEGVVQKIVVEKRELRVRAGEALAMLGSAE</sequence>